<dbReference type="Gene3D" id="3.40.50.2300">
    <property type="match status" value="1"/>
</dbReference>
<feature type="compositionally biased region" description="Low complexity" evidence="1">
    <location>
        <begin position="41"/>
        <end position="55"/>
    </location>
</feature>
<keyword evidence="3" id="KW-1185">Reference proteome</keyword>
<evidence type="ECO:0000256" key="1">
    <source>
        <dbReference type="SAM" id="MobiDB-lite"/>
    </source>
</evidence>
<evidence type="ECO:0000313" key="2">
    <source>
        <dbReference type="EMBL" id="THJ34580.1"/>
    </source>
</evidence>
<gene>
    <name evidence="2" type="ORF">E8K88_06225</name>
</gene>
<dbReference type="Gene3D" id="3.40.50.300">
    <property type="entry name" value="P-loop containing nucleotide triphosphate hydrolases"/>
    <property type="match status" value="1"/>
</dbReference>
<dbReference type="OrthoDB" id="8531995at2"/>
<reference evidence="2 3" key="1">
    <citation type="submission" date="2019-04" db="EMBL/GenBank/DDBJ databases">
        <title>Lampropedia sp YIM MLB12 draf genome.</title>
        <authorList>
            <person name="Wang Y.-X."/>
        </authorList>
    </citation>
    <scope>NUCLEOTIDE SEQUENCE [LARGE SCALE GENOMIC DNA]</scope>
    <source>
        <strain evidence="2 3">YIM MLB12</strain>
    </source>
</reference>
<dbReference type="SUPFAM" id="SSF52540">
    <property type="entry name" value="P-loop containing nucleoside triphosphate hydrolases"/>
    <property type="match status" value="1"/>
</dbReference>
<feature type="region of interest" description="Disordered" evidence="1">
    <location>
        <begin position="1"/>
        <end position="83"/>
    </location>
</feature>
<dbReference type="Proteomes" id="UP000306236">
    <property type="component" value="Unassembled WGS sequence"/>
</dbReference>
<comment type="caution">
    <text evidence="2">The sequence shown here is derived from an EMBL/GenBank/DDBJ whole genome shotgun (WGS) entry which is preliminary data.</text>
</comment>
<dbReference type="AlphaFoldDB" id="A0A4S5BQ29"/>
<proteinExistence type="predicted"/>
<name>A0A4S5BQ29_9BURK</name>
<organism evidence="2 3">
    <name type="scientific">Lampropedia aestuarii</name>
    <dbReference type="NCBI Taxonomy" id="2562762"/>
    <lineage>
        <taxon>Bacteria</taxon>
        <taxon>Pseudomonadati</taxon>
        <taxon>Pseudomonadota</taxon>
        <taxon>Betaproteobacteria</taxon>
        <taxon>Burkholderiales</taxon>
        <taxon>Comamonadaceae</taxon>
        <taxon>Lampropedia</taxon>
    </lineage>
</organism>
<accession>A0A4S5BQ29</accession>
<evidence type="ECO:0000313" key="3">
    <source>
        <dbReference type="Proteomes" id="UP000306236"/>
    </source>
</evidence>
<sequence length="517" mass="56121">MPSQPYLHNAHLSLSERGTEPVLDTGPSPILAMAGARPDQASSSPPLEASAPSDSSKMDTNPVSLDAMLSRPPQPPASMPNKPARALEVLQAQAVRTTSCADLEGELLLVHAGTEEGMQASHWIRQVLDGASLHSARFQDNISEHVLLLHPQLVLVHFDVPVLDLAARLVEQLRSNHPQLAIVALGRMRNPQSTLAALRAGVKEFLDLDEQSQSVQNTVRGLMASSPATIADTSHTAPLTALVAARAGTGCSLLASHLALYLQQRMHAHSAAAAVPGQDPSDAALDTLLIDLGQPASDCAMYLNCFGEFDFLAAVQNLRRFDRKLTASALARQAQGLRLLALPKQHSQHEPAPADTDLIVLRLRQYFRHVIADLGAVQPSDLGLRVAVRASQIWVVCEQTVASVVSTTQLLEQLVAHKVDQGRIQLIVNRYDARLELEPEHIAKQLHIPLLAQVPERRIPLTQAINQGALLPTTQHREPYVQELNRLTDHLAKLHQLQPALKAPSGLSRLFNRHPSA</sequence>
<dbReference type="InterPro" id="IPR027417">
    <property type="entry name" value="P-loop_NTPase"/>
</dbReference>
<dbReference type="EMBL" id="SSWX01000006">
    <property type="protein sequence ID" value="THJ34580.1"/>
    <property type="molecule type" value="Genomic_DNA"/>
</dbReference>
<dbReference type="RefSeq" id="WP_136405790.1">
    <property type="nucleotide sequence ID" value="NZ_SSWX01000006.1"/>
</dbReference>
<protein>
    <submittedName>
        <fullName evidence="2">Pilus assembly protein CpaE</fullName>
    </submittedName>
</protein>